<dbReference type="CDD" id="cd07344">
    <property type="entry name" value="M48_yhfN_like"/>
    <property type="match status" value="1"/>
</dbReference>
<dbReference type="Pfam" id="PF01863">
    <property type="entry name" value="YgjP-like"/>
    <property type="match status" value="1"/>
</dbReference>
<reference evidence="2 3" key="1">
    <citation type="submission" date="2016-03" db="EMBL/GenBank/DDBJ databases">
        <title>Acetic acid bacteria sequencing.</title>
        <authorList>
            <person name="Brandt J."/>
            <person name="Jakob F."/>
            <person name="Vogel R.F."/>
        </authorList>
    </citation>
    <scope>NUCLEOTIDE SEQUENCE [LARGE SCALE GENOMIC DNA]</scope>
    <source>
        <strain evidence="2 3">TMW2.1153</strain>
    </source>
</reference>
<keyword evidence="3" id="KW-1185">Reference proteome</keyword>
<dbReference type="KEGG" id="aace:A0U92_02955"/>
<dbReference type="RefSeq" id="WP_077811938.1">
    <property type="nucleotide sequence ID" value="NZ_CP014692.1"/>
</dbReference>
<dbReference type="PANTHER" id="PTHR30399:SF1">
    <property type="entry name" value="UTP PYROPHOSPHATASE"/>
    <property type="match status" value="1"/>
</dbReference>
<dbReference type="OrthoDB" id="9795402at2"/>
<dbReference type="Proteomes" id="UP000188937">
    <property type="component" value="Chromosome"/>
</dbReference>
<gene>
    <name evidence="2" type="ORF">A0U92_02955</name>
</gene>
<proteinExistence type="predicted"/>
<dbReference type="STRING" id="435.A0U92_02955"/>
<organism evidence="2 3">
    <name type="scientific">Acetobacter aceti</name>
    <dbReference type="NCBI Taxonomy" id="435"/>
    <lineage>
        <taxon>Bacteria</taxon>
        <taxon>Pseudomonadati</taxon>
        <taxon>Pseudomonadota</taxon>
        <taxon>Alphaproteobacteria</taxon>
        <taxon>Acetobacterales</taxon>
        <taxon>Acetobacteraceae</taxon>
        <taxon>Acetobacter</taxon>
        <taxon>Acetobacter subgen. Acetobacter</taxon>
    </lineage>
</organism>
<protein>
    <recommendedName>
        <fullName evidence="1">YgjP-like metallopeptidase domain-containing protein</fullName>
    </recommendedName>
</protein>
<evidence type="ECO:0000313" key="2">
    <source>
        <dbReference type="EMBL" id="AQS83899.1"/>
    </source>
</evidence>
<dbReference type="Gene3D" id="3.30.2010.10">
    <property type="entry name" value="Metalloproteases ('zincins'), catalytic domain"/>
    <property type="match status" value="1"/>
</dbReference>
<dbReference type="InterPro" id="IPR053136">
    <property type="entry name" value="UTP_pyrophosphatase-like"/>
</dbReference>
<dbReference type="AlphaFoldDB" id="A0A1U9KDT7"/>
<name>A0A1U9KDT7_ACEAC</name>
<dbReference type="PANTHER" id="PTHR30399">
    <property type="entry name" value="UNCHARACTERIZED PROTEIN YGJP"/>
    <property type="match status" value="1"/>
</dbReference>
<dbReference type="EMBL" id="CP014692">
    <property type="protein sequence ID" value="AQS83899.1"/>
    <property type="molecule type" value="Genomic_DNA"/>
</dbReference>
<feature type="domain" description="YgjP-like metallopeptidase" evidence="1">
    <location>
        <begin position="38"/>
        <end position="236"/>
    </location>
</feature>
<accession>A0A1U9KDT7</accession>
<sequence length="244" mass="27466">MTPRVPRPTSPEDALPDSILLPSGPFPVTWRRSARARRLSLRLSRAGDSIIVTLPPRVPPQTGLSLLNAHHDWIVRQLQQRPAAICFTSSSLIPVNGVPHTVRHTPEERGGVWIDADHTLHVSGDADFLARRVRDFLQTLAYKHLGQRLLELSGRTGLAPRTFAMRDAVSRWGSCSTAGRIMLNWRLIMAPSFVQDYVILHELAHLKHHNHSAHFWALVDQMCLTRNEAELWLKNHGPALMRAA</sequence>
<dbReference type="InterPro" id="IPR002725">
    <property type="entry name" value="YgjP-like_metallopeptidase"/>
</dbReference>
<evidence type="ECO:0000313" key="3">
    <source>
        <dbReference type="Proteomes" id="UP000188937"/>
    </source>
</evidence>
<evidence type="ECO:0000259" key="1">
    <source>
        <dbReference type="Pfam" id="PF01863"/>
    </source>
</evidence>